<evidence type="ECO:0000256" key="4">
    <source>
        <dbReference type="ARBA" id="ARBA00022605"/>
    </source>
</evidence>
<name>A0A250G4A2_9FLAO</name>
<dbReference type="Proteomes" id="UP000243136">
    <property type="component" value="Chromosome"/>
</dbReference>
<dbReference type="EC" id="2.5.1.19" evidence="3"/>
<dbReference type="InterPro" id="IPR013792">
    <property type="entry name" value="RNA3'P_cycl/enolpyr_Trfase_a/b"/>
</dbReference>
<evidence type="ECO:0000256" key="2">
    <source>
        <dbReference type="ARBA" id="ARBA00009948"/>
    </source>
</evidence>
<evidence type="ECO:0000256" key="7">
    <source>
        <dbReference type="ARBA" id="ARBA00030046"/>
    </source>
</evidence>
<dbReference type="EMBL" id="CP022388">
    <property type="protein sequence ID" value="ATA92210.1"/>
    <property type="molecule type" value="Genomic_DNA"/>
</dbReference>
<keyword evidence="6" id="KW-0057">Aromatic amino acid biosynthesis</keyword>
<dbReference type="PANTHER" id="PTHR21090">
    <property type="entry name" value="AROM/DEHYDROQUINATE SYNTHASE"/>
    <property type="match status" value="1"/>
</dbReference>
<reference evidence="11" key="1">
    <citation type="submission" date="2017-06" db="EMBL/GenBank/DDBJ databases">
        <title>Capnocytophaga spp. assemblies.</title>
        <authorList>
            <person name="Gulvik C.A."/>
        </authorList>
    </citation>
    <scope>NUCLEOTIDE SEQUENCE [LARGE SCALE GENOMIC DNA]</scope>
    <source>
        <strain evidence="11">H5594</strain>
    </source>
</reference>
<dbReference type="GO" id="GO:0003866">
    <property type="term" value="F:3-phosphoshikimate 1-carboxyvinyltransferase activity"/>
    <property type="evidence" value="ECO:0007669"/>
    <property type="project" value="UniProtKB-EC"/>
</dbReference>
<dbReference type="GO" id="GO:0009073">
    <property type="term" value="P:aromatic amino acid family biosynthetic process"/>
    <property type="evidence" value="ECO:0007669"/>
    <property type="project" value="UniProtKB-KW"/>
</dbReference>
<keyword evidence="4" id="KW-0028">Amino-acid biosynthesis</keyword>
<comment type="catalytic activity">
    <reaction evidence="8">
        <text>3-phosphoshikimate + phosphoenolpyruvate = 5-O-(1-carboxyvinyl)-3-phosphoshikimate + phosphate</text>
        <dbReference type="Rhea" id="RHEA:21256"/>
        <dbReference type="ChEBI" id="CHEBI:43474"/>
        <dbReference type="ChEBI" id="CHEBI:57701"/>
        <dbReference type="ChEBI" id="CHEBI:58702"/>
        <dbReference type="ChEBI" id="CHEBI:145989"/>
        <dbReference type="EC" id="2.5.1.19"/>
    </reaction>
    <physiologicalReaction direction="left-to-right" evidence="8">
        <dbReference type="Rhea" id="RHEA:21257"/>
    </physiologicalReaction>
</comment>
<dbReference type="SUPFAM" id="SSF55205">
    <property type="entry name" value="EPT/RTPC-like"/>
    <property type="match status" value="1"/>
</dbReference>
<dbReference type="GO" id="GO:0008652">
    <property type="term" value="P:amino acid biosynthetic process"/>
    <property type="evidence" value="ECO:0007669"/>
    <property type="project" value="UniProtKB-KW"/>
</dbReference>
<dbReference type="Gene3D" id="3.65.10.10">
    <property type="entry name" value="Enolpyruvate transferase domain"/>
    <property type="match status" value="2"/>
</dbReference>
<organism evidence="10 11">
    <name type="scientific">Capnocytophaga canimorsus</name>
    <dbReference type="NCBI Taxonomy" id="28188"/>
    <lineage>
        <taxon>Bacteria</taxon>
        <taxon>Pseudomonadati</taxon>
        <taxon>Bacteroidota</taxon>
        <taxon>Flavobacteriia</taxon>
        <taxon>Flavobacteriales</taxon>
        <taxon>Flavobacteriaceae</taxon>
        <taxon>Capnocytophaga</taxon>
    </lineage>
</organism>
<evidence type="ECO:0000256" key="3">
    <source>
        <dbReference type="ARBA" id="ARBA00012450"/>
    </source>
</evidence>
<dbReference type="UniPathway" id="UPA00053">
    <property type="reaction ID" value="UER00089"/>
</dbReference>
<sequence length="412" mass="45468">MQLHLPLSKLISDITITLSGSKSETNRLLLLQACYPNIQIKNGSDSDDSKAVIEALNQKSGIIDVHHAGTAMRFLTAYFASQNHGKSVILTGSARMKERPIGTLVTALNQLGADICYLEKEGFPPLQIHGKKLLGSQVCVPANISSQFISALLLIAPSLPQGLCLQLEGKITSTPYIKMTLALLESIGVQTSFINNEIKISPIEKILPQQIIVESDWSSASYWFSFVALSKVGTRLNLKNFKTDSLQGDAILTEIYQDFGVTTTFEKDKITLYKAKPHKKSFFSYDLVNAPDIAQTIAVTCFGLEIDCQLLGLHTLKIKETDRLTALKNELCKLGAQVTTSQDSLSIKCSDSIQENIAIDTYNDHRMAMAFAPLMLKVPIVINNYQVVSKSYPEFWNDIQRATSVSLPNTEF</sequence>
<dbReference type="InterPro" id="IPR023193">
    <property type="entry name" value="EPSP_synthase_CS"/>
</dbReference>
<dbReference type="PIRSF" id="PIRSF000505">
    <property type="entry name" value="EPSPS"/>
    <property type="match status" value="1"/>
</dbReference>
<accession>A0A250G4A2</accession>
<evidence type="ECO:0000256" key="1">
    <source>
        <dbReference type="ARBA" id="ARBA00004811"/>
    </source>
</evidence>
<evidence type="ECO:0000256" key="8">
    <source>
        <dbReference type="ARBA" id="ARBA00044633"/>
    </source>
</evidence>
<dbReference type="Pfam" id="PF00275">
    <property type="entry name" value="EPSP_synthase"/>
    <property type="match status" value="1"/>
</dbReference>
<keyword evidence="5 10" id="KW-0808">Transferase</keyword>
<feature type="domain" description="Enolpyruvate transferase" evidence="9">
    <location>
        <begin position="62"/>
        <end position="398"/>
    </location>
</feature>
<evidence type="ECO:0000313" key="11">
    <source>
        <dbReference type="Proteomes" id="UP000243136"/>
    </source>
</evidence>
<proteinExistence type="inferred from homology"/>
<dbReference type="InterPro" id="IPR006264">
    <property type="entry name" value="EPSP_synthase"/>
</dbReference>
<evidence type="ECO:0000259" key="9">
    <source>
        <dbReference type="Pfam" id="PF00275"/>
    </source>
</evidence>
<dbReference type="InterPro" id="IPR001986">
    <property type="entry name" value="Enolpyruvate_Tfrase_dom"/>
</dbReference>
<gene>
    <name evidence="10" type="ORF">CGC56_08625</name>
</gene>
<dbReference type="GO" id="GO:0009423">
    <property type="term" value="P:chorismate biosynthetic process"/>
    <property type="evidence" value="ECO:0007669"/>
    <property type="project" value="UniProtKB-UniPathway"/>
</dbReference>
<dbReference type="RefSeq" id="WP_095917519.1">
    <property type="nucleotide sequence ID" value="NZ_CP022388.1"/>
</dbReference>
<comment type="similarity">
    <text evidence="2">Belongs to the EPSP synthase family.</text>
</comment>
<dbReference type="PROSITE" id="PS00885">
    <property type="entry name" value="EPSP_SYNTHASE_2"/>
    <property type="match status" value="1"/>
</dbReference>
<evidence type="ECO:0000313" key="10">
    <source>
        <dbReference type="EMBL" id="ATA92210.1"/>
    </source>
</evidence>
<evidence type="ECO:0000256" key="6">
    <source>
        <dbReference type="ARBA" id="ARBA00023141"/>
    </source>
</evidence>
<evidence type="ECO:0000256" key="5">
    <source>
        <dbReference type="ARBA" id="ARBA00022679"/>
    </source>
</evidence>
<comment type="pathway">
    <text evidence="1">Metabolic intermediate biosynthesis; chorismate biosynthesis; chorismate from D-erythrose 4-phosphate and phosphoenolpyruvate: step 6/7.</text>
</comment>
<dbReference type="AlphaFoldDB" id="A0A250G4A2"/>
<dbReference type="PANTHER" id="PTHR21090:SF5">
    <property type="entry name" value="PENTAFUNCTIONAL AROM POLYPEPTIDE"/>
    <property type="match status" value="1"/>
</dbReference>
<protein>
    <recommendedName>
        <fullName evidence="3">3-phosphoshikimate 1-carboxyvinyltransferase</fullName>
        <ecNumber evidence="3">2.5.1.19</ecNumber>
    </recommendedName>
    <alternativeName>
        <fullName evidence="7">5-enolpyruvylshikimate-3-phosphate synthase</fullName>
    </alternativeName>
</protein>
<dbReference type="InterPro" id="IPR036968">
    <property type="entry name" value="Enolpyruvate_Tfrase_sf"/>
</dbReference>